<evidence type="ECO:0000313" key="7">
    <source>
        <dbReference type="EMBL" id="OJN37220.1"/>
    </source>
</evidence>
<evidence type="ECO:0000313" key="8">
    <source>
        <dbReference type="EMBL" id="PWH54854.1"/>
    </source>
</evidence>
<accession>A0A1J8N0M0</accession>
<reference evidence="3" key="3">
    <citation type="journal article" date="2018" name="Genome Biol.">
        <title>SKESA: strategic k-mer extension for scrupulous assemblies.</title>
        <authorList>
            <person name="Souvorov A."/>
            <person name="Agarwala R."/>
            <person name="Lipman D.J."/>
        </authorList>
    </citation>
    <scope>NUCLEOTIDE SEQUENCE</scope>
    <source>
        <strain evidence="3">SJP41</strain>
    </source>
</reference>
<reference evidence="4" key="8">
    <citation type="submission" date="2020-06" db="EMBL/GenBank/DDBJ databases">
        <title>REHAB project genomes.</title>
        <authorList>
            <person name="Shaw L.P."/>
        </authorList>
    </citation>
    <scope>NUCLEOTIDE SEQUENCE</scope>
    <source>
        <strain evidence="4">RHBSTW-00474</strain>
    </source>
</reference>
<evidence type="ECO:0000313" key="3">
    <source>
        <dbReference type="EMBL" id="HAZ7489866.1"/>
    </source>
</evidence>
<evidence type="ECO:0000313" key="17">
    <source>
        <dbReference type="Proteomes" id="UP000868636"/>
    </source>
</evidence>
<dbReference type="EMBL" id="UGEM01000004">
    <property type="protein sequence ID" value="STP22507.1"/>
    <property type="molecule type" value="Genomic_DNA"/>
</dbReference>
<dbReference type="Proteomes" id="UP000622722">
    <property type="component" value="Unassembled WGS sequence"/>
</dbReference>
<evidence type="ECO:0000313" key="10">
    <source>
        <dbReference type="EMBL" id="STP22507.1"/>
    </source>
</evidence>
<evidence type="ECO:0000313" key="11">
    <source>
        <dbReference type="Proteomes" id="UP000184077"/>
    </source>
</evidence>
<dbReference type="EMBL" id="DADPIR010000001">
    <property type="protein sequence ID" value="HAZ7489866.1"/>
    <property type="molecule type" value="Genomic_DNA"/>
</dbReference>
<evidence type="ECO:0000313" key="4">
    <source>
        <dbReference type="EMBL" id="MBA7717030.1"/>
    </source>
</evidence>
<dbReference type="Proteomes" id="UP000254159">
    <property type="component" value="Unassembled WGS sequence"/>
</dbReference>
<proteinExistence type="predicted"/>
<evidence type="ECO:0000313" key="15">
    <source>
        <dbReference type="Proteomes" id="UP000254181"/>
    </source>
</evidence>
<evidence type="ECO:0000313" key="5">
    <source>
        <dbReference type="EMBL" id="MBZ4693877.1"/>
    </source>
</evidence>
<dbReference type="RefSeq" id="WP_000071509.1">
    <property type="nucleotide sequence ID" value="NZ_AP023219.2"/>
</dbReference>
<reference evidence="3" key="9">
    <citation type="submission" date="2021-03" db="EMBL/GenBank/DDBJ databases">
        <authorList>
            <consortium name="NCBI Pathogen Detection Project"/>
        </authorList>
    </citation>
    <scope>NUCLEOTIDE SEQUENCE</scope>
    <source>
        <strain evidence="3">SJP41</strain>
    </source>
</reference>
<dbReference type="EMBL" id="CP024092">
    <property type="protein sequence ID" value="ATP23686.1"/>
    <property type="molecule type" value="Genomic_DNA"/>
</dbReference>
<evidence type="ECO:0000313" key="9">
    <source>
        <dbReference type="EMBL" id="STI20085.1"/>
    </source>
</evidence>
<evidence type="ECO:0000313" key="12">
    <source>
        <dbReference type="Proteomes" id="UP000225264"/>
    </source>
</evidence>
<organism evidence="3 17">
    <name type="scientific">Escherichia coli</name>
    <dbReference type="NCBI Taxonomy" id="562"/>
    <lineage>
        <taxon>Bacteria</taxon>
        <taxon>Pseudomonadati</taxon>
        <taxon>Pseudomonadota</taxon>
        <taxon>Gammaproteobacteria</taxon>
        <taxon>Enterobacterales</taxon>
        <taxon>Enterobacteriaceae</taxon>
        <taxon>Escherichia</taxon>
    </lineage>
</organism>
<dbReference type="Proteomes" id="UP000868636">
    <property type="component" value="Unassembled WGS sequence"/>
</dbReference>
<dbReference type="EMBL" id="WTQT01000027">
    <property type="protein sequence ID" value="MWR37227.1"/>
    <property type="molecule type" value="Genomic_DNA"/>
</dbReference>
<protein>
    <submittedName>
        <fullName evidence="9">DNA phosphorothioation-associated DGQHR protein 1</fullName>
    </submittedName>
</protein>
<feature type="compositionally biased region" description="Basic and acidic residues" evidence="1">
    <location>
        <begin position="81"/>
        <end position="101"/>
    </location>
</feature>
<feature type="region of interest" description="Disordered" evidence="1">
    <location>
        <begin position="80"/>
        <end position="101"/>
    </location>
</feature>
<dbReference type="Proteomes" id="UP000254181">
    <property type="component" value="Unassembled WGS sequence"/>
</dbReference>
<dbReference type="EMBL" id="UGCD01000002">
    <property type="protein sequence ID" value="STI20085.1"/>
    <property type="molecule type" value="Genomic_DNA"/>
</dbReference>
<dbReference type="Proteomes" id="UP000460875">
    <property type="component" value="Unassembled WGS sequence"/>
</dbReference>
<evidence type="ECO:0000313" key="2">
    <source>
        <dbReference type="EMBL" id="ATP23686.1"/>
    </source>
</evidence>
<reference evidence="8 13" key="4">
    <citation type="submission" date="2018-04" db="EMBL/GenBank/DDBJ databases">
        <title>Draft Genomic Sequencing Of Potential Extraintestinal Pathogenic Escherichia coli B8S56 Isolated from Retail Chicken Skin.</title>
        <authorList>
            <person name="Xu A."/>
            <person name="Tilman S."/>
            <person name="Wisser-Parker K."/>
            <person name="Scullen O.J."/>
            <person name="Sommers C."/>
        </authorList>
    </citation>
    <scope>NUCLEOTIDE SEQUENCE [LARGE SCALE GENOMIC DNA]</scope>
    <source>
        <strain evidence="8 13">B8S56</strain>
    </source>
</reference>
<dbReference type="EMBL" id="QEMT01000076">
    <property type="protein sequence ID" value="PWH54854.1"/>
    <property type="molecule type" value="Genomic_DNA"/>
</dbReference>
<reference evidence="5 12" key="7">
    <citation type="submission" date="2020-06" db="EMBL/GenBank/DDBJ databases">
        <title>Genomic analysis of Escherichia coli Ec98 resistant to antibiotic.</title>
        <authorList>
            <person name="Campos L."/>
        </authorList>
    </citation>
    <scope>NUCLEOTIDE SEQUENCE [LARGE SCALE GENOMIC DNA]</scope>
    <source>
        <strain evidence="5 12">UFU_EC98</strain>
    </source>
</reference>
<dbReference type="AlphaFoldDB" id="A0A1J8N0M0"/>
<dbReference type="EMBL" id="JACCJF010000011">
    <property type="protein sequence ID" value="MBZ4693877.1"/>
    <property type="molecule type" value="Genomic_DNA"/>
</dbReference>
<dbReference type="Proteomes" id="UP000245761">
    <property type="component" value="Unassembled WGS sequence"/>
</dbReference>
<dbReference type="EMBL" id="JABXPW010000001">
    <property type="protein sequence ID" value="MBA7717030.1"/>
    <property type="molecule type" value="Genomic_DNA"/>
</dbReference>
<reference evidence="14 15" key="5">
    <citation type="submission" date="2018-06" db="EMBL/GenBank/DDBJ databases">
        <authorList>
            <consortium name="Pathogen Informatics"/>
            <person name="Doyle S."/>
        </authorList>
    </citation>
    <scope>NUCLEOTIDE SEQUENCE [LARGE SCALE GENOMIC DNA]</scope>
    <source>
        <strain evidence="9 14">NCTC10865</strain>
        <strain evidence="10 15">NCTC9075</strain>
    </source>
</reference>
<evidence type="ECO:0000313" key="16">
    <source>
        <dbReference type="Proteomes" id="UP000460875"/>
    </source>
</evidence>
<evidence type="ECO:0000313" key="6">
    <source>
        <dbReference type="EMBL" id="MWR37227.1"/>
    </source>
</evidence>
<reference evidence="7 11" key="1">
    <citation type="submission" date="2016-10" db="EMBL/GenBank/DDBJ databases">
        <title>Comprehensive resistome analysis reveals the prevalence of NDM and MCR-1 in Chinese poultry production.</title>
        <authorList>
            <person name="Wang Y."/>
            <person name="Zhang R."/>
            <person name="Li J."/>
            <person name="Wu Z."/>
            <person name="Wenjuan Y."/>
            <person name="Schwarz S."/>
            <person name="Tyrrell J."/>
            <person name="Zheng Y."/>
            <person name="Wang S."/>
            <person name="Shen Z."/>
            <person name="Liu Z."/>
            <person name="Lei L."/>
            <person name="Li M."/>
            <person name="Zhang Q."/>
            <person name="Wu C."/>
            <person name="Zhang Q."/>
            <person name="Wu Y."/>
            <person name="Walsh T."/>
            <person name="Shen J."/>
        </authorList>
    </citation>
    <scope>NUCLEOTIDE SEQUENCE [LARGE SCALE GENOMIC DNA]</scope>
    <source>
        <strain evidence="7 11">574</strain>
    </source>
</reference>
<sequence>MSNSIEIHAIKVTQPYGEFFQTVMSAEDLLKCIYVNQAEMDDGEISGVQRKESMPRALDIAKFIDSDEAAFPNSIILSVNHNEDGTPAKEDDKWEFKKSEN</sequence>
<reference evidence="2 12" key="2">
    <citation type="submission" date="2017-10" db="EMBL/GenBank/DDBJ databases">
        <title>Genome and in vitro analysis of Escherichia coli resistant to antibiotic.</title>
        <authorList>
            <person name="Pereira U.P."/>
            <person name="Facimoto C.T."/>
            <person name="Campos P.A."/>
            <person name="Araujo B.F."/>
            <person name="Royer S."/>
            <person name="Goncalves I.R."/>
            <person name="Ferreira M.L."/>
            <person name="Gontijo P."/>
            <person name="Ribas R.M."/>
        </authorList>
    </citation>
    <scope>NUCLEOTIDE SEQUENCE [LARGE SCALE GENOMIC DNA]</scope>
    <source>
        <strain evidence="2 12">UFU_EC98</strain>
    </source>
</reference>
<evidence type="ECO:0000313" key="14">
    <source>
        <dbReference type="Proteomes" id="UP000254159"/>
    </source>
</evidence>
<evidence type="ECO:0000313" key="13">
    <source>
        <dbReference type="Proteomes" id="UP000245761"/>
    </source>
</evidence>
<evidence type="ECO:0000256" key="1">
    <source>
        <dbReference type="SAM" id="MobiDB-lite"/>
    </source>
</evidence>
<name>A0A1J8N0M0_ECOLX</name>
<gene>
    <name evidence="7" type="ORF">BK300_13605</name>
    <name evidence="2" type="ORF">CQ842_08770</name>
    <name evidence="5" type="ORF">CQ842_12625</name>
    <name evidence="8" type="ORF">DD762_25505</name>
    <name evidence="6" type="ORF">GP975_03835</name>
    <name evidence="4" type="ORF">HV209_00105</name>
    <name evidence="3" type="ORF">J8F57_000012</name>
    <name evidence="9" type="ORF">NCTC10865_05480</name>
    <name evidence="10" type="ORF">NCTC9075_05996</name>
</gene>
<dbReference type="EMBL" id="MOHC01000021">
    <property type="protein sequence ID" value="OJN37220.1"/>
    <property type="molecule type" value="Genomic_DNA"/>
</dbReference>
<dbReference type="Proteomes" id="UP000225264">
    <property type="component" value="Unassembled WGS sequence"/>
</dbReference>
<reference evidence="6 16" key="6">
    <citation type="submission" date="2019-12" db="EMBL/GenBank/DDBJ databases">
        <title>Enteriobacteria Tanzani isolates_8377-8380.</title>
        <authorList>
            <person name="Subbiah M."/>
            <person name="Call D."/>
        </authorList>
    </citation>
    <scope>NUCLEOTIDE SEQUENCE [LARGE SCALE GENOMIC DNA]</scope>
    <source>
        <strain evidence="6 16">8379wE2</strain>
    </source>
</reference>
<dbReference type="Proteomes" id="UP000184077">
    <property type="component" value="Unassembled WGS sequence"/>
</dbReference>